<dbReference type="SUPFAM" id="SSF51905">
    <property type="entry name" value="FAD/NAD(P)-binding domain"/>
    <property type="match status" value="1"/>
</dbReference>
<proteinExistence type="predicted"/>
<dbReference type="Pfam" id="PF07992">
    <property type="entry name" value="Pyr_redox_2"/>
    <property type="match status" value="1"/>
</dbReference>
<dbReference type="AlphaFoldDB" id="A0A117RZ02"/>
<evidence type="ECO:0000313" key="3">
    <source>
        <dbReference type="Proteomes" id="UP000053260"/>
    </source>
</evidence>
<accession>A0A117RZ02</accession>
<dbReference type="PRINTS" id="PR00945">
    <property type="entry name" value="HGRDTASE"/>
</dbReference>
<dbReference type="Gene3D" id="3.50.50.60">
    <property type="entry name" value="FAD/NAD(P)-binding domain"/>
    <property type="match status" value="1"/>
</dbReference>
<gene>
    <name evidence="2" type="ORF">AQJ91_29670</name>
</gene>
<evidence type="ECO:0000259" key="1">
    <source>
        <dbReference type="Pfam" id="PF07992"/>
    </source>
</evidence>
<protein>
    <recommendedName>
        <fullName evidence="1">FAD/NAD(P)-binding domain-containing protein</fullName>
    </recommendedName>
</protein>
<dbReference type="EMBL" id="LMXB01000074">
    <property type="protein sequence ID" value="KUO17567.1"/>
    <property type="molecule type" value="Genomic_DNA"/>
</dbReference>
<comment type="caution">
    <text evidence="2">The sequence shown here is derived from an EMBL/GenBank/DDBJ whole genome shotgun (WGS) entry which is preliminary data.</text>
</comment>
<dbReference type="STRING" id="909626.AQJ91_29670"/>
<reference evidence="2 3" key="1">
    <citation type="submission" date="2015-10" db="EMBL/GenBank/DDBJ databases">
        <title>Draft genome sequence of Streptomyces sp. RV15, isolated from a marine sponge.</title>
        <authorList>
            <person name="Ruckert C."/>
            <person name="Abdelmohsen U.R."/>
            <person name="Winkler A."/>
            <person name="Hentschel U."/>
            <person name="Kalinowski J."/>
            <person name="Kampfer P."/>
            <person name="Glaeser S."/>
        </authorList>
    </citation>
    <scope>NUCLEOTIDE SEQUENCE [LARGE SCALE GENOMIC DNA]</scope>
    <source>
        <strain evidence="2 3">RV15</strain>
    </source>
</reference>
<name>A0A117RZ02_9ACTN</name>
<dbReference type="Proteomes" id="UP000053260">
    <property type="component" value="Unassembled WGS sequence"/>
</dbReference>
<keyword evidence="3" id="KW-1185">Reference proteome</keyword>
<evidence type="ECO:0000313" key="2">
    <source>
        <dbReference type="EMBL" id="KUO17567.1"/>
    </source>
</evidence>
<dbReference type="GO" id="GO:0003955">
    <property type="term" value="F:NAD(P)H dehydrogenase (quinone) activity"/>
    <property type="evidence" value="ECO:0007669"/>
    <property type="project" value="TreeGrafter"/>
</dbReference>
<dbReference type="PANTHER" id="PTHR43014">
    <property type="entry name" value="MERCURIC REDUCTASE"/>
    <property type="match status" value="1"/>
</dbReference>
<sequence>MMIRAANLLAEAGRVPFPAGEVEVTPDWGRVAGRIRSEATDDWNDQVAADRLAAKGVRLVRGTGRLTGPRQVTVGGRTFQARQGAVLATGTRPRIPPVPGLASMPYWTNRDAMATQEPPASMIVLGGGAIGVELAQVFARFRCTVTVVEGQDRLLSQEEPEVEQLAEKVLREDGVTILASARARQVDHDGTGFIVQLEGEEATGAGCFCFRAGYNCRPSSC</sequence>
<dbReference type="GO" id="GO:0050660">
    <property type="term" value="F:flavin adenine dinucleotide binding"/>
    <property type="evidence" value="ECO:0007669"/>
    <property type="project" value="TreeGrafter"/>
</dbReference>
<dbReference type="PANTHER" id="PTHR43014:SF2">
    <property type="entry name" value="MERCURIC REDUCTASE"/>
    <property type="match status" value="1"/>
</dbReference>
<dbReference type="InterPro" id="IPR023753">
    <property type="entry name" value="FAD/NAD-binding_dom"/>
</dbReference>
<feature type="domain" description="FAD/NAD(P)-binding" evidence="1">
    <location>
        <begin position="50"/>
        <end position="215"/>
    </location>
</feature>
<dbReference type="InterPro" id="IPR036188">
    <property type="entry name" value="FAD/NAD-bd_sf"/>
</dbReference>
<organism evidence="2 3">
    <name type="scientific">Streptomyces dysideae</name>
    <dbReference type="NCBI Taxonomy" id="909626"/>
    <lineage>
        <taxon>Bacteria</taxon>
        <taxon>Bacillati</taxon>
        <taxon>Actinomycetota</taxon>
        <taxon>Actinomycetes</taxon>
        <taxon>Kitasatosporales</taxon>
        <taxon>Streptomycetaceae</taxon>
        <taxon>Streptomyces</taxon>
    </lineage>
</organism>